<dbReference type="AlphaFoldDB" id="A0A2U9BZ10"/>
<organism evidence="8 9">
    <name type="scientific">Scophthalmus maximus</name>
    <name type="common">Turbot</name>
    <name type="synonym">Psetta maxima</name>
    <dbReference type="NCBI Taxonomy" id="52904"/>
    <lineage>
        <taxon>Eukaryota</taxon>
        <taxon>Metazoa</taxon>
        <taxon>Chordata</taxon>
        <taxon>Craniata</taxon>
        <taxon>Vertebrata</taxon>
        <taxon>Euteleostomi</taxon>
        <taxon>Actinopterygii</taxon>
        <taxon>Neopterygii</taxon>
        <taxon>Teleostei</taxon>
        <taxon>Neoteleostei</taxon>
        <taxon>Acanthomorphata</taxon>
        <taxon>Carangaria</taxon>
        <taxon>Pleuronectiformes</taxon>
        <taxon>Pleuronectoidei</taxon>
        <taxon>Scophthalmidae</taxon>
        <taxon>Scophthalmus</taxon>
    </lineage>
</organism>
<keyword evidence="2 4" id="KW-0863">Zinc-finger</keyword>
<dbReference type="PROSITE" id="PS50119">
    <property type="entry name" value="ZF_BBOX"/>
    <property type="match status" value="1"/>
</dbReference>
<dbReference type="SUPFAM" id="SSF57845">
    <property type="entry name" value="B-box zinc-binding domain"/>
    <property type="match status" value="1"/>
</dbReference>
<dbReference type="GO" id="GO:0008270">
    <property type="term" value="F:zinc ion binding"/>
    <property type="evidence" value="ECO:0007669"/>
    <property type="project" value="UniProtKB-KW"/>
</dbReference>
<dbReference type="PROSITE" id="PS50089">
    <property type="entry name" value="ZF_RING_2"/>
    <property type="match status" value="1"/>
</dbReference>
<evidence type="ECO:0000256" key="1">
    <source>
        <dbReference type="ARBA" id="ARBA00022723"/>
    </source>
</evidence>
<dbReference type="Pfam" id="PF00643">
    <property type="entry name" value="zf-B_box"/>
    <property type="match status" value="1"/>
</dbReference>
<evidence type="ECO:0000313" key="9">
    <source>
        <dbReference type="Proteomes" id="UP000246464"/>
    </source>
</evidence>
<protein>
    <submittedName>
        <fullName evidence="8">Putative zinc-binding protein A33-like</fullName>
    </submittedName>
</protein>
<dbReference type="STRING" id="52904.ENSSMAP00000001519"/>
<keyword evidence="1" id="KW-0479">Metal-binding</keyword>
<dbReference type="InterPro" id="IPR013083">
    <property type="entry name" value="Znf_RING/FYVE/PHD"/>
</dbReference>
<dbReference type="EMBL" id="CP026253">
    <property type="protein sequence ID" value="AWP09093.1"/>
    <property type="molecule type" value="Genomic_DNA"/>
</dbReference>
<dbReference type="InterPro" id="IPR013320">
    <property type="entry name" value="ConA-like_dom_sf"/>
</dbReference>
<dbReference type="SUPFAM" id="SSF57850">
    <property type="entry name" value="RING/U-box"/>
    <property type="match status" value="1"/>
</dbReference>
<dbReference type="InterPro" id="IPR001841">
    <property type="entry name" value="Znf_RING"/>
</dbReference>
<dbReference type="PANTHER" id="PTHR24103">
    <property type="entry name" value="E3 UBIQUITIN-PROTEIN LIGASE TRIM"/>
    <property type="match status" value="1"/>
</dbReference>
<dbReference type="Pfam" id="PF13923">
    <property type="entry name" value="zf-C3HC4_2"/>
    <property type="match status" value="1"/>
</dbReference>
<evidence type="ECO:0000256" key="2">
    <source>
        <dbReference type="ARBA" id="ARBA00022771"/>
    </source>
</evidence>
<dbReference type="InterPro" id="IPR043136">
    <property type="entry name" value="B30.2/SPRY_sf"/>
</dbReference>
<name>A0A2U9BZ10_SCOMX</name>
<gene>
    <name evidence="8" type="ORF">SMAX5B_019519</name>
</gene>
<dbReference type="SUPFAM" id="SSF49899">
    <property type="entry name" value="Concanavalin A-like lectins/glucanases"/>
    <property type="match status" value="1"/>
</dbReference>
<keyword evidence="5" id="KW-0175">Coiled coil</keyword>
<dbReference type="InterPro" id="IPR017907">
    <property type="entry name" value="Znf_RING_CS"/>
</dbReference>
<evidence type="ECO:0000259" key="7">
    <source>
        <dbReference type="PROSITE" id="PS50119"/>
    </source>
</evidence>
<evidence type="ECO:0000256" key="3">
    <source>
        <dbReference type="ARBA" id="ARBA00022833"/>
    </source>
</evidence>
<dbReference type="PROSITE" id="PS00518">
    <property type="entry name" value="ZF_RING_1"/>
    <property type="match status" value="1"/>
</dbReference>
<evidence type="ECO:0000259" key="6">
    <source>
        <dbReference type="PROSITE" id="PS50089"/>
    </source>
</evidence>
<evidence type="ECO:0000256" key="5">
    <source>
        <dbReference type="SAM" id="Coils"/>
    </source>
</evidence>
<proteinExistence type="predicted"/>
<dbReference type="Gene3D" id="3.30.40.10">
    <property type="entry name" value="Zinc/RING finger domain, C3HC4 (zinc finger)"/>
    <property type="match status" value="1"/>
</dbReference>
<evidence type="ECO:0000256" key="4">
    <source>
        <dbReference type="PROSITE-ProRule" id="PRU00024"/>
    </source>
</evidence>
<feature type="coiled-coil region" evidence="5">
    <location>
        <begin position="189"/>
        <end position="223"/>
    </location>
</feature>
<reference evidence="8 9" key="1">
    <citation type="submission" date="2017-12" db="EMBL/GenBank/DDBJ databases">
        <title>Integrating genomic resources of turbot (Scophthalmus maximus) in depth evaluation of genetic and physical mapping variation across individuals.</title>
        <authorList>
            <person name="Martinez P."/>
        </authorList>
    </citation>
    <scope>NUCLEOTIDE SEQUENCE [LARGE SCALE GENOMIC DNA]</scope>
</reference>
<dbReference type="InterPro" id="IPR000315">
    <property type="entry name" value="Znf_B-box"/>
</dbReference>
<evidence type="ECO:0000313" key="8">
    <source>
        <dbReference type="EMBL" id="AWP09093.1"/>
    </source>
</evidence>
<dbReference type="Proteomes" id="UP000246464">
    <property type="component" value="Chromosome 11"/>
</dbReference>
<sequence>MAESDFYTEHLTCGLCLSIFTDPVTLLCGHSFCRRCITGAVNTRGRCPQCGTAVAPGQTCLPTNHILKSLGEKAREAGRKATQRGHESAEVAGLCPQHQERLKLFCVTDQQLACIICRDGENHQGHKFKPIKEVAASLRKKLEAFVKRIADDIDATERLVNTQTEEIGKTKDKVQQLTTQICRQFEEMHQFLRKREDQITNDLKHKEEEMSETLNTMETALSESRVLQAKVASVLDITDSDKFVKSWTEDNAMGTSERSFRPRANELQAVRRSSLSLGPYDSHLQFFMWKEMLQVIKPRAELLSLKRGSAGITVSDDGRSLFCTPKSKPPQSDPYLVFDAFKGFDPTVRTPSYGSTRGFGQTWHSVTNRAFSVNEFSSGQHYWEIDVGHRRYWELGIKDNFLKYDGRKYSTRCLSVVTELSFAGRPRKIGIYLNCTSKKLSFYDADNMTHIQTVSPGTLSSPLSAYFNIRCRTPDPNPMTVCWY</sequence>
<dbReference type="SMART" id="SM00184">
    <property type="entry name" value="RING"/>
    <property type="match status" value="1"/>
</dbReference>
<dbReference type="Gene3D" id="2.60.120.920">
    <property type="match status" value="2"/>
</dbReference>
<dbReference type="SMART" id="SM00336">
    <property type="entry name" value="BBOX"/>
    <property type="match status" value="1"/>
</dbReference>
<keyword evidence="3" id="KW-0862">Zinc</keyword>
<feature type="domain" description="B box-type" evidence="7">
    <location>
        <begin position="90"/>
        <end position="131"/>
    </location>
</feature>
<keyword evidence="9" id="KW-1185">Reference proteome</keyword>
<dbReference type="CDD" id="cd19800">
    <property type="entry name" value="Bbox2_xNF7-like"/>
    <property type="match status" value="1"/>
</dbReference>
<dbReference type="InterPro" id="IPR050143">
    <property type="entry name" value="TRIM/RBCC"/>
</dbReference>
<feature type="domain" description="RING-type" evidence="6">
    <location>
        <begin position="13"/>
        <end position="50"/>
    </location>
</feature>
<dbReference type="OMA" id="FNIRCRT"/>
<accession>A0A2U9BZ10</accession>
<dbReference type="Gene3D" id="3.30.160.60">
    <property type="entry name" value="Classic Zinc Finger"/>
    <property type="match status" value="1"/>
</dbReference>